<feature type="domain" description="C2H2-type" evidence="6">
    <location>
        <begin position="209"/>
        <end position="237"/>
    </location>
</feature>
<dbReference type="SUPFAM" id="SSF57667">
    <property type="entry name" value="beta-beta-alpha zinc fingers"/>
    <property type="match status" value="4"/>
</dbReference>
<dbReference type="InterPro" id="IPR022755">
    <property type="entry name" value="Znf_C2H2_jaz"/>
</dbReference>
<dbReference type="PANTHER" id="PTHR24379">
    <property type="entry name" value="KRAB AND ZINC FINGER DOMAIN-CONTAINING"/>
    <property type="match status" value="1"/>
</dbReference>
<evidence type="ECO:0000259" key="6">
    <source>
        <dbReference type="PROSITE" id="PS50157"/>
    </source>
</evidence>
<dbReference type="PROSITE" id="PS50157">
    <property type="entry name" value="ZINC_FINGER_C2H2_2"/>
    <property type="match status" value="9"/>
</dbReference>
<dbReference type="PANTHER" id="PTHR24379:SF121">
    <property type="entry name" value="C2H2-TYPE DOMAIN-CONTAINING PROTEIN"/>
    <property type="match status" value="1"/>
</dbReference>
<feature type="domain" description="C2H2-type" evidence="6">
    <location>
        <begin position="121"/>
        <end position="149"/>
    </location>
</feature>
<dbReference type="GO" id="GO:0008270">
    <property type="term" value="F:zinc ion binding"/>
    <property type="evidence" value="ECO:0007669"/>
    <property type="project" value="UniProtKB-KW"/>
</dbReference>
<feature type="domain" description="C2H2-type" evidence="6">
    <location>
        <begin position="298"/>
        <end position="325"/>
    </location>
</feature>
<dbReference type="Pfam" id="PF12171">
    <property type="entry name" value="zf-C2H2_jaz"/>
    <property type="match status" value="1"/>
</dbReference>
<feature type="domain" description="C2H2-type" evidence="6">
    <location>
        <begin position="238"/>
        <end position="266"/>
    </location>
</feature>
<dbReference type="InterPro" id="IPR036236">
    <property type="entry name" value="Znf_C2H2_sf"/>
</dbReference>
<reference evidence="7" key="1">
    <citation type="submission" date="2015-11" db="EMBL/GenBank/DDBJ databases">
        <title>De novo transcriptome assembly of four potential Pierce s Disease insect vectors from Arizona vineyards.</title>
        <authorList>
            <person name="Tassone E.E."/>
        </authorList>
    </citation>
    <scope>NUCLEOTIDE SEQUENCE</scope>
</reference>
<dbReference type="Gene3D" id="3.30.160.60">
    <property type="entry name" value="Classic Zinc Finger"/>
    <property type="match status" value="6"/>
</dbReference>
<name>A0A1B6MA95_9HEMI</name>
<evidence type="ECO:0000256" key="1">
    <source>
        <dbReference type="ARBA" id="ARBA00022723"/>
    </source>
</evidence>
<feature type="domain" description="C2H2-type" evidence="6">
    <location>
        <begin position="62"/>
        <end position="94"/>
    </location>
</feature>
<protein>
    <recommendedName>
        <fullName evidence="6">C2H2-type domain-containing protein</fullName>
    </recommendedName>
</protein>
<keyword evidence="1" id="KW-0479">Metal-binding</keyword>
<evidence type="ECO:0000256" key="4">
    <source>
        <dbReference type="ARBA" id="ARBA00022833"/>
    </source>
</evidence>
<organism evidence="7">
    <name type="scientific">Graphocephala atropunctata</name>
    <dbReference type="NCBI Taxonomy" id="36148"/>
    <lineage>
        <taxon>Eukaryota</taxon>
        <taxon>Metazoa</taxon>
        <taxon>Ecdysozoa</taxon>
        <taxon>Arthropoda</taxon>
        <taxon>Hexapoda</taxon>
        <taxon>Insecta</taxon>
        <taxon>Pterygota</taxon>
        <taxon>Neoptera</taxon>
        <taxon>Paraneoptera</taxon>
        <taxon>Hemiptera</taxon>
        <taxon>Auchenorrhyncha</taxon>
        <taxon>Membracoidea</taxon>
        <taxon>Cicadellidae</taxon>
        <taxon>Cicadellinae</taxon>
        <taxon>Cicadellini</taxon>
        <taxon>Graphocephala</taxon>
    </lineage>
</organism>
<feature type="non-terminal residue" evidence="7">
    <location>
        <position position="1"/>
    </location>
</feature>
<evidence type="ECO:0000256" key="3">
    <source>
        <dbReference type="ARBA" id="ARBA00022771"/>
    </source>
</evidence>
<sequence length="355" mass="41228">PEAVENNIATSGSFCKVCHVECGSLELLQEHLERIELICRVCTSKFSNHKELETHFFSHRKYKCKVCQDIFYDKKTFFKHRKTSDSCSHQHECEICGKKLSSKKSLQTHKLVVHNNMKECFKCTVCGKDYVSPAMLNVHLQGCHSAYEQVECTICHKLFLGPERLKSHIKAAHLDCHEDIGSGCSICGRKFPTSNSLKQHQKMHDTTEFLCDMCGMTFKRKQARRKHMIYVHSKPGKFVCKDCNEQFVLEAELIQHRQKVHLNRSLSLPVYCEICGKQYKSQETFKSHRLTHFNEKTFKCGICGASFRVKAALYNHKRVHSNLDKYGCENCGKTYRWKQTFDKHVKKCLDKEDVD</sequence>
<dbReference type="SMART" id="SM00355">
    <property type="entry name" value="ZnF_C2H2"/>
    <property type="match status" value="11"/>
</dbReference>
<evidence type="ECO:0000256" key="5">
    <source>
        <dbReference type="PROSITE-ProRule" id="PRU00042"/>
    </source>
</evidence>
<keyword evidence="4" id="KW-0862">Zinc</keyword>
<dbReference type="PROSITE" id="PS00028">
    <property type="entry name" value="ZINC_FINGER_C2H2_1"/>
    <property type="match status" value="8"/>
</dbReference>
<proteinExistence type="predicted"/>
<dbReference type="FunFam" id="3.30.160.60:FF:000110">
    <property type="entry name" value="Zinc finger protein-like"/>
    <property type="match status" value="1"/>
</dbReference>
<feature type="domain" description="C2H2-type" evidence="6">
    <location>
        <begin position="182"/>
        <end position="209"/>
    </location>
</feature>
<keyword evidence="3 5" id="KW-0863">Zinc-finger</keyword>
<keyword evidence="2" id="KW-0677">Repeat</keyword>
<evidence type="ECO:0000256" key="2">
    <source>
        <dbReference type="ARBA" id="ARBA00022737"/>
    </source>
</evidence>
<accession>A0A1B6MA95</accession>
<dbReference type="AlphaFoldDB" id="A0A1B6MA95"/>
<dbReference type="InterPro" id="IPR013087">
    <property type="entry name" value="Znf_C2H2_type"/>
</dbReference>
<feature type="domain" description="C2H2-type" evidence="6">
    <location>
        <begin position="91"/>
        <end position="119"/>
    </location>
</feature>
<dbReference type="Pfam" id="PF00096">
    <property type="entry name" value="zf-C2H2"/>
    <property type="match status" value="5"/>
</dbReference>
<feature type="domain" description="C2H2-type" evidence="6">
    <location>
        <begin position="270"/>
        <end position="297"/>
    </location>
</feature>
<evidence type="ECO:0000313" key="7">
    <source>
        <dbReference type="EMBL" id="JAT32850.1"/>
    </source>
</evidence>
<dbReference type="EMBL" id="GEBQ01007127">
    <property type="protein sequence ID" value="JAT32850.1"/>
    <property type="molecule type" value="Transcribed_RNA"/>
</dbReference>
<gene>
    <name evidence="7" type="ORF">g.27153</name>
</gene>
<feature type="domain" description="C2H2-type" evidence="6">
    <location>
        <begin position="150"/>
        <end position="173"/>
    </location>
</feature>